<comment type="caution">
    <text evidence="3">The sequence shown here is derived from an EMBL/GenBank/DDBJ whole genome shotgun (WGS) entry which is preliminary data.</text>
</comment>
<dbReference type="EMBL" id="BQNB010015359">
    <property type="protein sequence ID" value="GJT39099.1"/>
    <property type="molecule type" value="Genomic_DNA"/>
</dbReference>
<feature type="domain" description="Reverse transcriptase Ty1/copia-type" evidence="2">
    <location>
        <begin position="187"/>
        <end position="251"/>
    </location>
</feature>
<evidence type="ECO:0000313" key="3">
    <source>
        <dbReference type="EMBL" id="GJT39099.1"/>
    </source>
</evidence>
<evidence type="ECO:0000256" key="1">
    <source>
        <dbReference type="SAM" id="MobiDB-lite"/>
    </source>
</evidence>
<dbReference type="InterPro" id="IPR013103">
    <property type="entry name" value="RVT_2"/>
</dbReference>
<organism evidence="3 4">
    <name type="scientific">Tanacetum coccineum</name>
    <dbReference type="NCBI Taxonomy" id="301880"/>
    <lineage>
        <taxon>Eukaryota</taxon>
        <taxon>Viridiplantae</taxon>
        <taxon>Streptophyta</taxon>
        <taxon>Embryophyta</taxon>
        <taxon>Tracheophyta</taxon>
        <taxon>Spermatophyta</taxon>
        <taxon>Magnoliopsida</taxon>
        <taxon>eudicotyledons</taxon>
        <taxon>Gunneridae</taxon>
        <taxon>Pentapetalae</taxon>
        <taxon>asterids</taxon>
        <taxon>campanulids</taxon>
        <taxon>Asterales</taxon>
        <taxon>Asteraceae</taxon>
        <taxon>Asteroideae</taxon>
        <taxon>Anthemideae</taxon>
        <taxon>Anthemidinae</taxon>
        <taxon>Tanacetum</taxon>
    </lineage>
</organism>
<reference evidence="3" key="1">
    <citation type="journal article" date="2022" name="Int. J. Mol. Sci.">
        <title>Draft Genome of Tanacetum Coccineum: Genomic Comparison of Closely Related Tanacetum-Family Plants.</title>
        <authorList>
            <person name="Yamashiro T."/>
            <person name="Shiraishi A."/>
            <person name="Nakayama K."/>
            <person name="Satake H."/>
        </authorList>
    </citation>
    <scope>NUCLEOTIDE SEQUENCE</scope>
</reference>
<sequence length="256" mass="28551">MSNGVLLASLQAFSVKKERCTLQRKGKSYVSVLTEVEEEAVAREVHVTHARIMSESEPEATQRRQSGIAFRDTFIVSKKSSQGSKKNEQETAWELKAPNEGDWTAPSLMTHGLHRFRIRAKLSLHSITIYPVAIVASRAVDPVGSPSSTTIDQDEQSTSTSLTNQEIQSQDPVPQFMAPGLAVQDPKGYAQEEVTDFEESFALVARLEAVRIFIAYAAHKSFLIYQIEVKTKFLNGPLKEEVYFAQPEGFVDPEYP</sequence>
<feature type="compositionally biased region" description="Polar residues" evidence="1">
    <location>
        <begin position="145"/>
        <end position="168"/>
    </location>
</feature>
<accession>A0ABQ5DQN3</accession>
<evidence type="ECO:0000313" key="4">
    <source>
        <dbReference type="Proteomes" id="UP001151760"/>
    </source>
</evidence>
<reference evidence="3" key="2">
    <citation type="submission" date="2022-01" db="EMBL/GenBank/DDBJ databases">
        <authorList>
            <person name="Yamashiro T."/>
            <person name="Shiraishi A."/>
            <person name="Satake H."/>
            <person name="Nakayama K."/>
        </authorList>
    </citation>
    <scope>NUCLEOTIDE SEQUENCE</scope>
</reference>
<proteinExistence type="predicted"/>
<dbReference type="Proteomes" id="UP001151760">
    <property type="component" value="Unassembled WGS sequence"/>
</dbReference>
<gene>
    <name evidence="3" type="ORF">Tco_0938964</name>
</gene>
<feature type="region of interest" description="Disordered" evidence="1">
    <location>
        <begin position="143"/>
        <end position="168"/>
    </location>
</feature>
<feature type="region of interest" description="Disordered" evidence="1">
    <location>
        <begin position="79"/>
        <end position="101"/>
    </location>
</feature>
<dbReference type="Pfam" id="PF07727">
    <property type="entry name" value="RVT_2"/>
    <property type="match status" value="1"/>
</dbReference>
<evidence type="ECO:0000259" key="2">
    <source>
        <dbReference type="Pfam" id="PF07727"/>
    </source>
</evidence>
<protein>
    <submittedName>
        <fullName evidence="3">Retrovirus-related pol polyprotein from transposon TNT 1-94</fullName>
    </submittedName>
</protein>
<name>A0ABQ5DQN3_9ASTR</name>
<keyword evidence="4" id="KW-1185">Reference proteome</keyword>